<protein>
    <submittedName>
        <fullName evidence="15">Synaptotagmin I</fullName>
    </submittedName>
</protein>
<comment type="similarity">
    <text evidence="3">Belongs to the synaptotagmin family.</text>
</comment>
<dbReference type="PROSITE" id="PS50004">
    <property type="entry name" value="C2"/>
    <property type="match status" value="2"/>
</dbReference>
<evidence type="ECO:0000256" key="13">
    <source>
        <dbReference type="SAM" id="Phobius"/>
    </source>
</evidence>
<feature type="region of interest" description="Disordered" evidence="12">
    <location>
        <begin position="1"/>
        <end position="32"/>
    </location>
</feature>
<accession>Q3LRV5</accession>
<keyword evidence="8 13" id="KW-1133">Transmembrane helix</keyword>
<reference evidence="15" key="1">
    <citation type="journal article" date="2006" name="Mol. Reprod. Dev.">
        <title>Synaptotagmin I is involved in the regulation of cortical granule exocytosis in the sea urchin.</title>
        <authorList>
            <person name="Leguia M."/>
            <person name="Conner S."/>
            <person name="Berg L."/>
            <person name="Wessel G.M."/>
        </authorList>
    </citation>
    <scope>NUCLEOTIDE SEQUENCE</scope>
</reference>
<dbReference type="Pfam" id="PF00168">
    <property type="entry name" value="C2"/>
    <property type="match status" value="2"/>
</dbReference>
<keyword evidence="7" id="KW-0106">Calcium</keyword>
<dbReference type="AlphaFoldDB" id="Q3LRV5"/>
<dbReference type="InterPro" id="IPR001565">
    <property type="entry name" value="Synaptotagmin"/>
</dbReference>
<evidence type="ECO:0000256" key="7">
    <source>
        <dbReference type="ARBA" id="ARBA00022837"/>
    </source>
</evidence>
<evidence type="ECO:0000256" key="2">
    <source>
        <dbReference type="ARBA" id="ARBA00004254"/>
    </source>
</evidence>
<comment type="subcellular location">
    <subcellularLocation>
        <location evidence="2">Cytoplasmic vesicle</location>
        <location evidence="2">Secretory vesicle</location>
        <location evidence="2">Synaptic vesicle membrane</location>
        <topology evidence="2">Single-pass membrane protein</topology>
    </subcellularLocation>
</comment>
<sequence>MAEQEVSQAAVPNESAAGPPAPTEGAADGGGGGGAGGALANMGNNIKNKVGDLVDKIPLPTWAVIAIAIVAGLILLCCCFCICKKCCCKKRKKKEGKKGLKGAVDLKSVQMLGNSYKEKIQPDVDDLDDGGDEEGDTDSVKSEIKLGKLQFSLDYDFQEGKLNVGVMQASELPGMDFSGTSDPYVKVYLMPDKKKKYETKVHRKTLNPVFNETFTFKVPYSEVSSKTLVFAIYDFDRFSRHDIIGEVKVKLSQVDLGSVVEEWRDLQSAEVPGGEGKSELGDICFSLRYVPTAGKLTVVILEAKNLKKMDVGGLSDPYVKISLYMNNKRMKKKKTTIKKRTLNPYYNESFGFEVPFEQIQKVTLVVTVVDYDRMGSSEPIGKVVLGCNATGAGLRHWSDMLASPRRPIAQWHTLQEPEENK</sequence>
<evidence type="ECO:0000256" key="5">
    <source>
        <dbReference type="ARBA" id="ARBA00022723"/>
    </source>
</evidence>
<dbReference type="GO" id="GO:0005886">
    <property type="term" value="C:plasma membrane"/>
    <property type="evidence" value="ECO:0007669"/>
    <property type="project" value="TreeGrafter"/>
</dbReference>
<evidence type="ECO:0000256" key="4">
    <source>
        <dbReference type="ARBA" id="ARBA00022692"/>
    </source>
</evidence>
<comment type="cofactor">
    <cofactor evidence="1">
        <name>Ca(2+)</name>
        <dbReference type="ChEBI" id="CHEBI:29108"/>
    </cofactor>
</comment>
<dbReference type="Gene3D" id="2.60.40.150">
    <property type="entry name" value="C2 domain"/>
    <property type="match status" value="2"/>
</dbReference>
<feature type="domain" description="C2" evidence="14">
    <location>
        <begin position="279"/>
        <end position="412"/>
    </location>
</feature>
<dbReference type="PRINTS" id="PR00360">
    <property type="entry name" value="C2DOMAIN"/>
</dbReference>
<evidence type="ECO:0000256" key="12">
    <source>
        <dbReference type="SAM" id="MobiDB-lite"/>
    </source>
</evidence>
<organism evidence="15">
    <name type="scientific">Lytechinus variegatus</name>
    <name type="common">Green sea urchin</name>
    <name type="synonym">Echinus variegatus</name>
    <dbReference type="NCBI Taxonomy" id="7654"/>
    <lineage>
        <taxon>Eukaryota</taxon>
        <taxon>Metazoa</taxon>
        <taxon>Echinodermata</taxon>
        <taxon>Eleutherozoa</taxon>
        <taxon>Echinozoa</taxon>
        <taxon>Echinoidea</taxon>
        <taxon>Euechinoidea</taxon>
        <taxon>Echinacea</taxon>
        <taxon>Temnopleuroida</taxon>
        <taxon>Toxopneustidae</taxon>
        <taxon>Lytechinus</taxon>
    </lineage>
</organism>
<keyword evidence="10 13" id="KW-0472">Membrane</keyword>
<dbReference type="CDD" id="cd08385">
    <property type="entry name" value="C2A_Synaptotagmin-1-5-6-9-10"/>
    <property type="match status" value="1"/>
</dbReference>
<dbReference type="FunFam" id="2.60.40.150:FF:000007">
    <property type="entry name" value="Synaptotagmin 1"/>
    <property type="match status" value="1"/>
</dbReference>
<evidence type="ECO:0000256" key="6">
    <source>
        <dbReference type="ARBA" id="ARBA00022737"/>
    </source>
</evidence>
<dbReference type="GO" id="GO:0005544">
    <property type="term" value="F:calcium-dependent phospholipid binding"/>
    <property type="evidence" value="ECO:0007669"/>
    <property type="project" value="TreeGrafter"/>
</dbReference>
<dbReference type="GO" id="GO:0030424">
    <property type="term" value="C:axon"/>
    <property type="evidence" value="ECO:0007669"/>
    <property type="project" value="TreeGrafter"/>
</dbReference>
<feature type="transmembrane region" description="Helical" evidence="13">
    <location>
        <begin position="62"/>
        <end position="83"/>
    </location>
</feature>
<dbReference type="PANTHER" id="PTHR10024:SF227">
    <property type="entry name" value="SYNAPTOTAGMIN 1"/>
    <property type="match status" value="1"/>
</dbReference>
<evidence type="ECO:0000256" key="1">
    <source>
        <dbReference type="ARBA" id="ARBA00001913"/>
    </source>
</evidence>
<dbReference type="GO" id="GO:0005509">
    <property type="term" value="F:calcium ion binding"/>
    <property type="evidence" value="ECO:0007669"/>
    <property type="project" value="TreeGrafter"/>
</dbReference>
<proteinExistence type="evidence at transcript level"/>
<name>Q3LRV5_LYTVA</name>
<dbReference type="InterPro" id="IPR000008">
    <property type="entry name" value="C2_dom"/>
</dbReference>
<dbReference type="GO" id="GO:0031045">
    <property type="term" value="C:dense core granule"/>
    <property type="evidence" value="ECO:0007669"/>
    <property type="project" value="TreeGrafter"/>
</dbReference>
<dbReference type="GO" id="GO:0048488">
    <property type="term" value="P:synaptic vesicle endocytosis"/>
    <property type="evidence" value="ECO:0007669"/>
    <property type="project" value="TreeGrafter"/>
</dbReference>
<evidence type="ECO:0000256" key="11">
    <source>
        <dbReference type="ARBA" id="ARBA00023329"/>
    </source>
</evidence>
<dbReference type="PANTHER" id="PTHR10024">
    <property type="entry name" value="SYNAPTOTAGMIN"/>
    <property type="match status" value="1"/>
</dbReference>
<dbReference type="GO" id="GO:0001786">
    <property type="term" value="F:phosphatidylserine binding"/>
    <property type="evidence" value="ECO:0007669"/>
    <property type="project" value="TreeGrafter"/>
</dbReference>
<dbReference type="GO" id="GO:0000149">
    <property type="term" value="F:SNARE binding"/>
    <property type="evidence" value="ECO:0007669"/>
    <property type="project" value="TreeGrafter"/>
</dbReference>
<evidence type="ECO:0000256" key="9">
    <source>
        <dbReference type="ARBA" id="ARBA00023018"/>
    </source>
</evidence>
<dbReference type="SUPFAM" id="SSF49562">
    <property type="entry name" value="C2 domain (Calcium/lipid-binding domain, CaLB)"/>
    <property type="match status" value="2"/>
</dbReference>
<dbReference type="SMART" id="SM00239">
    <property type="entry name" value="C2"/>
    <property type="match status" value="2"/>
</dbReference>
<dbReference type="InterPro" id="IPR035892">
    <property type="entry name" value="C2_domain_sf"/>
</dbReference>
<dbReference type="GO" id="GO:0030672">
    <property type="term" value="C:synaptic vesicle membrane"/>
    <property type="evidence" value="ECO:0007669"/>
    <property type="project" value="UniProtKB-SubCell"/>
</dbReference>
<dbReference type="FunFam" id="2.60.40.150:FF:000016">
    <property type="entry name" value="Synaptotagmin 1"/>
    <property type="match status" value="1"/>
</dbReference>
<keyword evidence="9" id="KW-0770">Synapse</keyword>
<dbReference type="GO" id="GO:0048791">
    <property type="term" value="P:calcium ion-regulated exocytosis of neurotransmitter"/>
    <property type="evidence" value="ECO:0007669"/>
    <property type="project" value="TreeGrafter"/>
</dbReference>
<keyword evidence="4 13" id="KW-0812">Transmembrane</keyword>
<dbReference type="EMBL" id="DQ186676">
    <property type="protein sequence ID" value="ABA29124.1"/>
    <property type="molecule type" value="mRNA"/>
</dbReference>
<keyword evidence="5" id="KW-0479">Metal-binding</keyword>
<dbReference type="CDD" id="cd08402">
    <property type="entry name" value="C2B_Synaptotagmin-1"/>
    <property type="match status" value="1"/>
</dbReference>
<feature type="domain" description="C2" evidence="14">
    <location>
        <begin position="145"/>
        <end position="264"/>
    </location>
</feature>
<evidence type="ECO:0000259" key="14">
    <source>
        <dbReference type="PROSITE" id="PS50004"/>
    </source>
</evidence>
<dbReference type="OrthoDB" id="67700at2759"/>
<dbReference type="GO" id="GO:0030276">
    <property type="term" value="F:clathrin binding"/>
    <property type="evidence" value="ECO:0007669"/>
    <property type="project" value="TreeGrafter"/>
</dbReference>
<evidence type="ECO:0000256" key="3">
    <source>
        <dbReference type="ARBA" id="ARBA00006996"/>
    </source>
</evidence>
<evidence type="ECO:0000256" key="8">
    <source>
        <dbReference type="ARBA" id="ARBA00022989"/>
    </source>
</evidence>
<evidence type="ECO:0000256" key="10">
    <source>
        <dbReference type="ARBA" id="ARBA00023136"/>
    </source>
</evidence>
<keyword evidence="6" id="KW-0677">Repeat</keyword>
<dbReference type="PRINTS" id="PR00399">
    <property type="entry name" value="SYNAPTOTAGMN"/>
</dbReference>
<evidence type="ECO:0000313" key="15">
    <source>
        <dbReference type="EMBL" id="ABA29124.1"/>
    </source>
</evidence>
<keyword evidence="11" id="KW-0968">Cytoplasmic vesicle</keyword>